<dbReference type="GO" id="GO:0008483">
    <property type="term" value="F:transaminase activity"/>
    <property type="evidence" value="ECO:0007669"/>
    <property type="project" value="UniProtKB-KW"/>
</dbReference>
<dbReference type="InterPro" id="IPR015424">
    <property type="entry name" value="PyrdxlP-dep_Trfase"/>
</dbReference>
<dbReference type="Pfam" id="PF01212">
    <property type="entry name" value="Beta_elim_lyase"/>
    <property type="match status" value="1"/>
</dbReference>
<keyword evidence="7" id="KW-0808">Transferase</keyword>
<proteinExistence type="inferred from homology"/>
<gene>
    <name evidence="7" type="ORF">E6H03_02530</name>
</gene>
<evidence type="ECO:0000256" key="3">
    <source>
        <dbReference type="ARBA" id="ARBA00022898"/>
    </source>
</evidence>
<dbReference type="GO" id="GO:0005829">
    <property type="term" value="C:cytosol"/>
    <property type="evidence" value="ECO:0007669"/>
    <property type="project" value="TreeGrafter"/>
</dbReference>
<dbReference type="EMBL" id="VBAN01000076">
    <property type="protein sequence ID" value="TMI84144.1"/>
    <property type="molecule type" value="Genomic_DNA"/>
</dbReference>
<reference evidence="7 8" key="1">
    <citation type="journal article" date="2019" name="Nat. Microbiol.">
        <title>Mediterranean grassland soil C-N compound turnover is dependent on rainfall and depth, and is mediated by genomically divergent microorganisms.</title>
        <authorList>
            <person name="Diamond S."/>
            <person name="Andeer P.F."/>
            <person name="Li Z."/>
            <person name="Crits-Christoph A."/>
            <person name="Burstein D."/>
            <person name="Anantharaman K."/>
            <person name="Lane K.R."/>
            <person name="Thomas B.C."/>
            <person name="Pan C."/>
            <person name="Northen T.R."/>
            <person name="Banfield J.F."/>
        </authorList>
    </citation>
    <scope>NUCLEOTIDE SEQUENCE [LARGE SCALE GENOMIC DNA]</scope>
    <source>
        <strain evidence="7">NP_6</strain>
    </source>
</reference>
<dbReference type="FunFam" id="3.40.640.10:FF:000030">
    <property type="entry name" value="Low-specificity L-threonine aldolase"/>
    <property type="match status" value="1"/>
</dbReference>
<dbReference type="GO" id="GO:0006545">
    <property type="term" value="P:glycine biosynthetic process"/>
    <property type="evidence" value="ECO:0007669"/>
    <property type="project" value="TreeGrafter"/>
</dbReference>
<dbReference type="PIRSF" id="PIRSF017617">
    <property type="entry name" value="Thr_aldolase"/>
    <property type="match status" value="1"/>
</dbReference>
<sequence>MTTLIDLGSDTATRPSAGMRRFMAEAPVGDEQRQEDPSVNALQERVAALLGKEAALYLPSATMANEIAVKTHTQPGDAVILEESAHIATAEAGGPALLSGVMLHAVKGVRGVFTPDQVEARIQADNPHYPRTRLVSVEQTANLGGGTVWPLERLRAVADSARRHGLRTHMDGARVMNAVVASGAPANEHARGYDSVTLCLTKGLGCPVGALVAGDRAFIKEARRYKHLFGGAMRQAGIIAAAGLYALDHNIERLAEDHTNAKILARGLAEIRGIAIEVEHVETNIVFFDVAGLGITAQEAVARLVARGVRMGATGRTRIRAVTHLDVSQQDVERAVEVAQEALGKAKAGTPGAE</sequence>
<comment type="cofactor">
    <cofactor evidence="1">
        <name>pyridoxal 5'-phosphate</name>
        <dbReference type="ChEBI" id="CHEBI:597326"/>
    </cofactor>
</comment>
<comment type="similarity">
    <text evidence="2">Belongs to the threonine aldolase family.</text>
</comment>
<dbReference type="SUPFAM" id="SSF53383">
    <property type="entry name" value="PLP-dependent transferases"/>
    <property type="match status" value="1"/>
</dbReference>
<dbReference type="GO" id="GO:0006567">
    <property type="term" value="P:L-threonine catabolic process"/>
    <property type="evidence" value="ECO:0007669"/>
    <property type="project" value="TreeGrafter"/>
</dbReference>
<evidence type="ECO:0000313" key="7">
    <source>
        <dbReference type="EMBL" id="TMI84144.1"/>
    </source>
</evidence>
<dbReference type="PANTHER" id="PTHR48097">
    <property type="entry name" value="L-THREONINE ALDOLASE-RELATED"/>
    <property type="match status" value="1"/>
</dbReference>
<dbReference type="Gene3D" id="3.90.1150.10">
    <property type="entry name" value="Aspartate Aminotransferase, domain 1"/>
    <property type="match status" value="1"/>
</dbReference>
<evidence type="ECO:0000256" key="1">
    <source>
        <dbReference type="ARBA" id="ARBA00001933"/>
    </source>
</evidence>
<dbReference type="InterPro" id="IPR015422">
    <property type="entry name" value="PyrdxlP-dep_Trfase_small"/>
</dbReference>
<evidence type="ECO:0000313" key="8">
    <source>
        <dbReference type="Proteomes" id="UP000318093"/>
    </source>
</evidence>
<keyword evidence="4" id="KW-0456">Lyase</keyword>
<dbReference type="InterPro" id="IPR023603">
    <property type="entry name" value="Low_specificity_L-TA-like"/>
</dbReference>
<evidence type="ECO:0000256" key="4">
    <source>
        <dbReference type="ARBA" id="ARBA00023239"/>
    </source>
</evidence>
<feature type="domain" description="Aromatic amino acid beta-eliminating lyase/threonine aldolase" evidence="6">
    <location>
        <begin position="6"/>
        <end position="289"/>
    </location>
</feature>
<accession>A0A537JKW4</accession>
<evidence type="ECO:0000256" key="2">
    <source>
        <dbReference type="ARBA" id="ARBA00006966"/>
    </source>
</evidence>
<dbReference type="AlphaFoldDB" id="A0A537JKW4"/>
<dbReference type="InterPro" id="IPR015421">
    <property type="entry name" value="PyrdxlP-dep_Trfase_major"/>
</dbReference>
<comment type="caution">
    <text evidence="7">The sequence shown here is derived from an EMBL/GenBank/DDBJ whole genome shotgun (WGS) entry which is preliminary data.</text>
</comment>
<protein>
    <submittedName>
        <fullName evidence="7">Aminotransferase class I/II-fold pyridoxal phosphate-dependent enzyme</fullName>
    </submittedName>
</protein>
<dbReference type="PANTHER" id="PTHR48097:SF9">
    <property type="entry name" value="L-THREONINE ALDOLASE"/>
    <property type="match status" value="1"/>
</dbReference>
<feature type="modified residue" description="N6-(pyridoxal phosphate)lysine" evidence="5">
    <location>
        <position position="202"/>
    </location>
</feature>
<dbReference type="Gene3D" id="3.40.640.10">
    <property type="entry name" value="Type I PLP-dependent aspartate aminotransferase-like (Major domain)"/>
    <property type="match status" value="1"/>
</dbReference>
<organism evidence="7 8">
    <name type="scientific">Candidatus Segetimicrobium genomatis</name>
    <dbReference type="NCBI Taxonomy" id="2569760"/>
    <lineage>
        <taxon>Bacteria</taxon>
        <taxon>Bacillati</taxon>
        <taxon>Candidatus Sysuimicrobiota</taxon>
        <taxon>Candidatus Sysuimicrobiia</taxon>
        <taxon>Candidatus Sysuimicrobiales</taxon>
        <taxon>Candidatus Segetimicrobiaceae</taxon>
        <taxon>Candidatus Segetimicrobium</taxon>
    </lineage>
</organism>
<name>A0A537JKW4_9BACT</name>
<dbReference type="GO" id="GO:0008732">
    <property type="term" value="F:L-allo-threonine aldolase activity"/>
    <property type="evidence" value="ECO:0007669"/>
    <property type="project" value="TreeGrafter"/>
</dbReference>
<evidence type="ECO:0000259" key="6">
    <source>
        <dbReference type="Pfam" id="PF01212"/>
    </source>
</evidence>
<dbReference type="InterPro" id="IPR001597">
    <property type="entry name" value="ArAA_b-elim_lyase/Thr_aldolase"/>
</dbReference>
<dbReference type="FunFam" id="3.90.1150.10:FF:000041">
    <property type="entry name" value="Low-specificity L-threonine aldolase"/>
    <property type="match status" value="1"/>
</dbReference>
<keyword evidence="7" id="KW-0032">Aminotransferase</keyword>
<evidence type="ECO:0000256" key="5">
    <source>
        <dbReference type="PIRSR" id="PIRSR017617-1"/>
    </source>
</evidence>
<keyword evidence="3" id="KW-0663">Pyridoxal phosphate</keyword>
<dbReference type="NCBIfam" id="NF041359">
    <property type="entry name" value="GntG_guanitoxin"/>
    <property type="match status" value="1"/>
</dbReference>
<dbReference type="Proteomes" id="UP000318093">
    <property type="component" value="Unassembled WGS sequence"/>
</dbReference>